<evidence type="ECO:0000313" key="2">
    <source>
        <dbReference type="EMBL" id="MQL69345.1"/>
    </source>
</evidence>
<protein>
    <submittedName>
        <fullName evidence="2">Uncharacterized protein</fullName>
    </submittedName>
</protein>
<evidence type="ECO:0000256" key="1">
    <source>
        <dbReference type="SAM" id="MobiDB-lite"/>
    </source>
</evidence>
<gene>
    <name evidence="2" type="ORF">Taro_001627</name>
</gene>
<dbReference type="EMBL" id="NMUH01000035">
    <property type="protein sequence ID" value="MQL69345.1"/>
    <property type="molecule type" value="Genomic_DNA"/>
</dbReference>
<organism evidence="2 3">
    <name type="scientific">Colocasia esculenta</name>
    <name type="common">Wild taro</name>
    <name type="synonym">Arum esculentum</name>
    <dbReference type="NCBI Taxonomy" id="4460"/>
    <lineage>
        <taxon>Eukaryota</taxon>
        <taxon>Viridiplantae</taxon>
        <taxon>Streptophyta</taxon>
        <taxon>Embryophyta</taxon>
        <taxon>Tracheophyta</taxon>
        <taxon>Spermatophyta</taxon>
        <taxon>Magnoliopsida</taxon>
        <taxon>Liliopsida</taxon>
        <taxon>Araceae</taxon>
        <taxon>Aroideae</taxon>
        <taxon>Colocasieae</taxon>
        <taxon>Colocasia</taxon>
    </lineage>
</organism>
<keyword evidence="3" id="KW-1185">Reference proteome</keyword>
<sequence>MLPVRDVVATGRPSRQIQVATTRAVAFLSRRGGVVSLVQGTRSCRLERGGGVLSYEKASTGPPSSSAFEGGIEETSVLELAAQQADFGAQGKMVVRLLSSDRARAGRRRRGGCEEKTCWKQVVCIPFVMKKDLCIRVLYTSSGCEEKASCGWITFFLFKSMAASGVSSTVGGYGAAFLTVGQQERFTSMKTKLCGNKAVDVADLEKNEADGSLTSTVKGTQIRITYELLESLFGVSTTGHSGVNTVDIQAKGLGIVGPEFKLKDGKIDSNHATFSTCTKSDSDMMFWAIQNQGINMAEVIIERMKLATAMIWNKKSKLNVSLPYAYLLTKIFQHFGINLTGEVSEKMGQAIRSRNLKKSGFSLEVQEEVAQAVAAAAGPAVLDQQEDVRAEMPAIQEEQAATAAAVRVDDLMVSDSRIEDISPEHIESVGKLSENATPTSVVASVLRSVLDSIPSTVPNVVALGNSVEFSMEEAPIQGEQKDLVEDVASGHIDDVQMEDAPSVVESTSDEENVDNVEPVARASEKGKNVVSEIPLLTRKPHQRLKQKKLKINMKPIIDRLDEQGKILCSVQSDIASIFISQSTSSKEMGMVRNAVRWVRSELSSIKDSIATLLDLLRAQSISAPPTPSPAVPSSSSGPSGPVDVEQSGPSGPKVVEEAVRPSGPIEAE</sequence>
<dbReference type="AlphaFoldDB" id="A0A843TE72"/>
<reference evidence="2" key="1">
    <citation type="submission" date="2017-07" db="EMBL/GenBank/DDBJ databases">
        <title>Taro Niue Genome Assembly and Annotation.</title>
        <authorList>
            <person name="Atibalentja N."/>
            <person name="Keating K."/>
            <person name="Fields C.J."/>
        </authorList>
    </citation>
    <scope>NUCLEOTIDE SEQUENCE</scope>
    <source>
        <strain evidence="2">Niue_2</strain>
        <tissue evidence="2">Leaf</tissue>
    </source>
</reference>
<comment type="caution">
    <text evidence="2">The sequence shown here is derived from an EMBL/GenBank/DDBJ whole genome shotgun (WGS) entry which is preliminary data.</text>
</comment>
<feature type="compositionally biased region" description="Low complexity" evidence="1">
    <location>
        <begin position="631"/>
        <end position="642"/>
    </location>
</feature>
<name>A0A843TE72_COLES</name>
<proteinExistence type="predicted"/>
<feature type="region of interest" description="Disordered" evidence="1">
    <location>
        <begin position="622"/>
        <end position="668"/>
    </location>
</feature>
<evidence type="ECO:0000313" key="3">
    <source>
        <dbReference type="Proteomes" id="UP000652761"/>
    </source>
</evidence>
<accession>A0A843TE72</accession>
<dbReference type="Proteomes" id="UP000652761">
    <property type="component" value="Unassembled WGS sequence"/>
</dbReference>